<feature type="transmembrane region" description="Helical" evidence="3">
    <location>
        <begin position="41"/>
        <end position="64"/>
    </location>
</feature>
<evidence type="ECO:0000313" key="5">
    <source>
        <dbReference type="Proteomes" id="UP000183809"/>
    </source>
</evidence>
<dbReference type="Proteomes" id="UP000183809">
    <property type="component" value="Unassembled WGS sequence"/>
</dbReference>
<dbReference type="OrthoDB" id="6499973at2759"/>
<dbReference type="GeneID" id="31020081"/>
<feature type="transmembrane region" description="Helical" evidence="3">
    <location>
        <begin position="112"/>
        <end position="133"/>
    </location>
</feature>
<accession>A0A1J9R8J9</accession>
<keyword evidence="3" id="KW-1133">Transmembrane helix</keyword>
<dbReference type="GO" id="GO:0016020">
    <property type="term" value="C:membrane"/>
    <property type="evidence" value="ECO:0007669"/>
    <property type="project" value="UniProtKB-SubCell"/>
</dbReference>
<dbReference type="Gene3D" id="1.20.1250.20">
    <property type="entry name" value="MFS general substrate transporter like domains"/>
    <property type="match status" value="2"/>
</dbReference>
<feature type="transmembrane region" description="Helical" evidence="3">
    <location>
        <begin position="253"/>
        <end position="275"/>
    </location>
</feature>
<dbReference type="AlphaFoldDB" id="A0A1J9R8J9"/>
<comment type="caution">
    <text evidence="4">The sequence shown here is derived from an EMBL/GenBank/DDBJ whole genome shotgun (WGS) entry which is preliminary data.</text>
</comment>
<feature type="transmembrane region" description="Helical" evidence="3">
    <location>
        <begin position="210"/>
        <end position="232"/>
    </location>
</feature>
<evidence type="ECO:0000256" key="2">
    <source>
        <dbReference type="ARBA" id="ARBA00006727"/>
    </source>
</evidence>
<comment type="similarity">
    <text evidence="2">Belongs to the major facilitator superfamily. Monocarboxylate porter (TC 2.A.1.13) family.</text>
</comment>
<keyword evidence="3" id="KW-0812">Transmembrane</keyword>
<reference evidence="4 5" key="1">
    <citation type="submission" date="2016-10" db="EMBL/GenBank/DDBJ databases">
        <title>Proteomics and genomics reveal pathogen-plant mechanisms compatible with a hemibiotrophic lifestyle of Diplodia corticola.</title>
        <authorList>
            <person name="Fernandes I."/>
            <person name="De Jonge R."/>
            <person name="Van De Peer Y."/>
            <person name="Devreese B."/>
            <person name="Alves A."/>
            <person name="Esteves A.C."/>
        </authorList>
    </citation>
    <scope>NUCLEOTIDE SEQUENCE [LARGE SCALE GENOMIC DNA]</scope>
    <source>
        <strain evidence="4 5">CBS 112549</strain>
    </source>
</reference>
<gene>
    <name evidence="4" type="ORF">BKCO1_9000172</name>
</gene>
<dbReference type="InterPro" id="IPR050327">
    <property type="entry name" value="Proton-linked_MCT"/>
</dbReference>
<dbReference type="RefSeq" id="XP_020133164.1">
    <property type="nucleotide sequence ID" value="XM_020279817.1"/>
</dbReference>
<feature type="transmembrane region" description="Helical" evidence="3">
    <location>
        <begin position="320"/>
        <end position="339"/>
    </location>
</feature>
<feature type="transmembrane region" description="Helical" evidence="3">
    <location>
        <begin position="377"/>
        <end position="397"/>
    </location>
</feature>
<feature type="transmembrane region" description="Helical" evidence="3">
    <location>
        <begin position="84"/>
        <end position="105"/>
    </location>
</feature>
<dbReference type="PANTHER" id="PTHR11360:SF315">
    <property type="entry name" value="TRANSPORTER MCH2-RELATED"/>
    <property type="match status" value="1"/>
</dbReference>
<feature type="transmembrane region" description="Helical" evidence="3">
    <location>
        <begin position="178"/>
        <end position="198"/>
    </location>
</feature>
<evidence type="ECO:0000313" key="4">
    <source>
        <dbReference type="EMBL" id="OJD36904.1"/>
    </source>
</evidence>
<organism evidence="4 5">
    <name type="scientific">Diplodia corticola</name>
    <dbReference type="NCBI Taxonomy" id="236234"/>
    <lineage>
        <taxon>Eukaryota</taxon>
        <taxon>Fungi</taxon>
        <taxon>Dikarya</taxon>
        <taxon>Ascomycota</taxon>
        <taxon>Pezizomycotina</taxon>
        <taxon>Dothideomycetes</taxon>
        <taxon>Dothideomycetes incertae sedis</taxon>
        <taxon>Botryosphaeriales</taxon>
        <taxon>Botryosphaeriaceae</taxon>
        <taxon>Diplodia</taxon>
    </lineage>
</organism>
<dbReference type="PANTHER" id="PTHR11360">
    <property type="entry name" value="MONOCARBOXYLATE TRANSPORTER"/>
    <property type="match status" value="1"/>
</dbReference>
<feature type="transmembrane region" description="Helical" evidence="3">
    <location>
        <begin position="139"/>
        <end position="158"/>
    </location>
</feature>
<dbReference type="Pfam" id="PF07690">
    <property type="entry name" value="MFS_1"/>
    <property type="match status" value="1"/>
</dbReference>
<keyword evidence="5" id="KW-1185">Reference proteome</keyword>
<evidence type="ECO:0000256" key="3">
    <source>
        <dbReference type="SAM" id="Phobius"/>
    </source>
</evidence>
<dbReference type="GO" id="GO:0022857">
    <property type="term" value="F:transmembrane transporter activity"/>
    <property type="evidence" value="ECO:0007669"/>
    <property type="project" value="InterPro"/>
</dbReference>
<keyword evidence="3" id="KW-0472">Membrane</keyword>
<protein>
    <submittedName>
        <fullName evidence="4">Mfs transporter</fullName>
    </submittedName>
</protein>
<comment type="subcellular location">
    <subcellularLocation>
        <location evidence="1">Membrane</location>
        <topology evidence="1">Multi-pass membrane protein</topology>
    </subcellularLocation>
</comment>
<dbReference type="SUPFAM" id="SSF103473">
    <property type="entry name" value="MFS general substrate transporter"/>
    <property type="match status" value="1"/>
</dbReference>
<proteinExistence type="inferred from homology"/>
<dbReference type="InterPro" id="IPR011701">
    <property type="entry name" value="MFS"/>
</dbReference>
<dbReference type="EMBL" id="MNUE01000009">
    <property type="protein sequence ID" value="OJD36904.1"/>
    <property type="molecule type" value="Genomic_DNA"/>
</dbReference>
<feature type="transmembrane region" description="Helical" evidence="3">
    <location>
        <begin position="351"/>
        <end position="371"/>
    </location>
</feature>
<sequence length="398" mass="41374">MGNDAERSEVVAAATVAEPAITNGSVVVEQDTSATPPDGGYGWVCVGCVFMLNACTWGIAATYGVFLSHYLSTDAHPGATALDYAFIGGLQFGCALALASPITIITRVLDSIHIPMLAGVLIQTAGYLLASFADRTQIWQLYLTQGVLVGAGIGLAYLPSAAVTSQWFARRRSLANGIVSAGSGVGGIAFSLASSRVMSMTTTGGDGVAWALRTLAIASAAVNLAAVALVRGRDRQLRPTARGFDAALLARPDVALLLAWAFCSMLGYMTLLYSLSAYVRDAAPSSAARADAVTAWLNLGTAVGRPALGWASDRWGRLEVAGAATAACAVLVFAVWLPVSEAEGGDGAKYGVVVGFAVVSGAVLGVLWMVGAAAVFFFFWSFFFFFLSSLFLFVFLLL</sequence>
<dbReference type="InterPro" id="IPR036259">
    <property type="entry name" value="MFS_trans_sf"/>
</dbReference>
<evidence type="ECO:0000256" key="1">
    <source>
        <dbReference type="ARBA" id="ARBA00004141"/>
    </source>
</evidence>
<name>A0A1J9R8J9_9PEZI</name>